<evidence type="ECO:0000256" key="2">
    <source>
        <dbReference type="ARBA" id="ARBA00023002"/>
    </source>
</evidence>
<evidence type="ECO:0000313" key="5">
    <source>
        <dbReference type="Proteomes" id="UP001214043"/>
    </source>
</evidence>
<organism evidence="4 5">
    <name type="scientific">Hyphococcus flavus</name>
    <dbReference type="NCBI Taxonomy" id="1866326"/>
    <lineage>
        <taxon>Bacteria</taxon>
        <taxon>Pseudomonadati</taxon>
        <taxon>Pseudomonadota</taxon>
        <taxon>Alphaproteobacteria</taxon>
        <taxon>Parvularculales</taxon>
        <taxon>Parvularculaceae</taxon>
        <taxon>Hyphococcus</taxon>
    </lineage>
</organism>
<evidence type="ECO:0000313" key="4">
    <source>
        <dbReference type="EMBL" id="WDI30696.1"/>
    </source>
</evidence>
<dbReference type="SMART" id="SM00903">
    <property type="entry name" value="Flavin_Reduct"/>
    <property type="match status" value="1"/>
</dbReference>
<protein>
    <submittedName>
        <fullName evidence="4">Flavin reductase family protein</fullName>
    </submittedName>
</protein>
<dbReference type="PANTHER" id="PTHR30466">
    <property type="entry name" value="FLAVIN REDUCTASE"/>
    <property type="match status" value="1"/>
</dbReference>
<dbReference type="InterPro" id="IPR050268">
    <property type="entry name" value="NADH-dep_flavin_reductase"/>
</dbReference>
<evidence type="ECO:0000256" key="1">
    <source>
        <dbReference type="ARBA" id="ARBA00008898"/>
    </source>
</evidence>
<dbReference type="RefSeq" id="WP_274492510.1">
    <property type="nucleotide sequence ID" value="NZ_CP118166.1"/>
</dbReference>
<dbReference type="EMBL" id="CP118166">
    <property type="protein sequence ID" value="WDI30696.1"/>
    <property type="molecule type" value="Genomic_DNA"/>
</dbReference>
<keyword evidence="5" id="KW-1185">Reference proteome</keyword>
<dbReference type="InterPro" id="IPR002563">
    <property type="entry name" value="Flavin_Rdtase-like_dom"/>
</dbReference>
<sequence length="158" mass="17241">MTDKYRPLKDALGRFATGIAVAACRNGDGEIKALTINSFTSVSLDPPLVLWCLENRASSYSSFMSADAYSVNVLRADQRQVSDHFAGFLPDPIGEEGFEAWKTGAPVLKEHLAAFDCKIVARHDAGDHVVLVGAVEQFSCNEGKPLIYYASNYYQGTD</sequence>
<evidence type="ECO:0000259" key="3">
    <source>
        <dbReference type="SMART" id="SM00903"/>
    </source>
</evidence>
<name>A0AAE9ZH19_9PROT</name>
<dbReference type="KEGG" id="hfl:PUV54_12095"/>
<dbReference type="InterPro" id="IPR012349">
    <property type="entry name" value="Split_barrel_FMN-bd"/>
</dbReference>
<feature type="domain" description="Flavin reductase like" evidence="3">
    <location>
        <begin position="12"/>
        <end position="155"/>
    </location>
</feature>
<dbReference type="PANTHER" id="PTHR30466:SF11">
    <property type="entry name" value="FLAVIN-DEPENDENT MONOOXYGENASE, REDUCTASE SUBUNIT HSAB"/>
    <property type="match status" value="1"/>
</dbReference>
<keyword evidence="2" id="KW-0560">Oxidoreductase</keyword>
<dbReference type="GO" id="GO:0010181">
    <property type="term" value="F:FMN binding"/>
    <property type="evidence" value="ECO:0007669"/>
    <property type="project" value="InterPro"/>
</dbReference>
<gene>
    <name evidence="4" type="ORF">PUV54_12095</name>
</gene>
<dbReference type="SUPFAM" id="SSF50475">
    <property type="entry name" value="FMN-binding split barrel"/>
    <property type="match status" value="1"/>
</dbReference>
<dbReference type="GO" id="GO:0042602">
    <property type="term" value="F:riboflavin reductase (NADPH) activity"/>
    <property type="evidence" value="ECO:0007669"/>
    <property type="project" value="TreeGrafter"/>
</dbReference>
<reference evidence="4" key="1">
    <citation type="submission" date="2023-02" db="EMBL/GenBank/DDBJ databases">
        <title>Genome sequence of Hyphococcus flavus.</title>
        <authorList>
            <person name="Rong J.-C."/>
            <person name="Zhao Q."/>
            <person name="Yi M."/>
            <person name="Wu J.-Y."/>
        </authorList>
    </citation>
    <scope>NUCLEOTIDE SEQUENCE</scope>
    <source>
        <strain evidence="4">MCCC 1K03223</strain>
    </source>
</reference>
<dbReference type="Gene3D" id="2.30.110.10">
    <property type="entry name" value="Electron Transport, Fmn-binding Protein, Chain A"/>
    <property type="match status" value="1"/>
</dbReference>
<dbReference type="AlphaFoldDB" id="A0AAE9ZH19"/>
<dbReference type="Proteomes" id="UP001214043">
    <property type="component" value="Chromosome"/>
</dbReference>
<proteinExistence type="inferred from homology"/>
<comment type="similarity">
    <text evidence="1">Belongs to the non-flavoprotein flavin reductase family.</text>
</comment>
<dbReference type="Pfam" id="PF01613">
    <property type="entry name" value="Flavin_Reduct"/>
    <property type="match status" value="1"/>
</dbReference>
<accession>A0AAE9ZH19</accession>